<dbReference type="InterPro" id="IPR050248">
    <property type="entry name" value="Polysacc_deacetylase_ArnD"/>
</dbReference>
<evidence type="ECO:0000256" key="6">
    <source>
        <dbReference type="ARBA" id="ARBA00023285"/>
    </source>
</evidence>
<keyword evidence="7" id="KW-0449">Lipoprotein</keyword>
<evidence type="ECO:0000259" key="11">
    <source>
        <dbReference type="PROSITE" id="PS51677"/>
    </source>
</evidence>
<protein>
    <recommendedName>
        <fullName evidence="9">chitin deacetylase</fullName>
        <ecNumber evidence="9">3.5.1.41</ecNumber>
    </recommendedName>
</protein>
<dbReference type="GO" id="GO:0005886">
    <property type="term" value="C:plasma membrane"/>
    <property type="evidence" value="ECO:0007669"/>
    <property type="project" value="UniProtKB-SubCell"/>
</dbReference>
<dbReference type="GO" id="GO:0006032">
    <property type="term" value="P:chitin catabolic process"/>
    <property type="evidence" value="ECO:0007669"/>
    <property type="project" value="UniProtKB-KW"/>
</dbReference>
<keyword evidence="6" id="KW-0170">Cobalt</keyword>
<keyword evidence="13" id="KW-1185">Reference proteome</keyword>
<dbReference type="PANTHER" id="PTHR10587:SF98">
    <property type="entry name" value="CHITIN DEACETYLASE"/>
    <property type="match status" value="1"/>
</dbReference>
<dbReference type="InterPro" id="IPR011330">
    <property type="entry name" value="Glyco_hydro/deAcase_b/a-brl"/>
</dbReference>
<evidence type="ECO:0000256" key="9">
    <source>
        <dbReference type="ARBA" id="ARBA00024056"/>
    </source>
</evidence>
<dbReference type="InterPro" id="IPR002509">
    <property type="entry name" value="NODB_dom"/>
</dbReference>
<dbReference type="Gene3D" id="3.20.20.370">
    <property type="entry name" value="Glycoside hydrolase/deacetylase"/>
    <property type="match status" value="1"/>
</dbReference>
<keyword evidence="5" id="KW-0119">Carbohydrate metabolism</keyword>
<keyword evidence="4" id="KW-0146">Chitin degradation</keyword>
<comment type="cofactor">
    <cofactor evidence="1">
        <name>Co(2+)</name>
        <dbReference type="ChEBI" id="CHEBI:48828"/>
    </cofactor>
</comment>
<evidence type="ECO:0000313" key="13">
    <source>
        <dbReference type="Proteomes" id="UP001214415"/>
    </source>
</evidence>
<dbReference type="InterPro" id="IPR006694">
    <property type="entry name" value="Fatty_acid_hydroxylase"/>
</dbReference>
<evidence type="ECO:0000256" key="4">
    <source>
        <dbReference type="ARBA" id="ARBA00023024"/>
    </source>
</evidence>
<proteinExistence type="predicted"/>
<dbReference type="GO" id="GO:0016491">
    <property type="term" value="F:oxidoreductase activity"/>
    <property type="evidence" value="ECO:0007669"/>
    <property type="project" value="InterPro"/>
</dbReference>
<gene>
    <name evidence="12" type="ORF">MEQU1_002926</name>
</gene>
<dbReference type="EC" id="3.5.1.41" evidence="9"/>
<comment type="subcellular location">
    <subcellularLocation>
        <location evidence="2">Cell membrane</location>
        <topology evidence="2">Lipid-anchor</topology>
        <topology evidence="2">GPI-anchor</topology>
    </subcellularLocation>
</comment>
<evidence type="ECO:0000313" key="12">
    <source>
        <dbReference type="EMBL" id="WFD24229.1"/>
    </source>
</evidence>
<name>A0AAF0EF49_9BASI</name>
<reference evidence="12" key="1">
    <citation type="submission" date="2023-03" db="EMBL/GenBank/DDBJ databases">
        <title>Mating type loci evolution in Malassezia.</title>
        <authorList>
            <person name="Coelho M.A."/>
        </authorList>
    </citation>
    <scope>NUCLEOTIDE SEQUENCE</scope>
    <source>
        <strain evidence="12">CBS 12830</strain>
    </source>
</reference>
<dbReference type="PROSITE" id="PS51677">
    <property type="entry name" value="NODB"/>
    <property type="match status" value="1"/>
</dbReference>
<evidence type="ECO:0000256" key="1">
    <source>
        <dbReference type="ARBA" id="ARBA00001941"/>
    </source>
</evidence>
<accession>A0AAF0EF49</accession>
<keyword evidence="3" id="KW-0325">Glycoprotein</keyword>
<evidence type="ECO:0000256" key="7">
    <source>
        <dbReference type="ARBA" id="ARBA00023288"/>
    </source>
</evidence>
<dbReference type="GO" id="GO:0098552">
    <property type="term" value="C:side of membrane"/>
    <property type="evidence" value="ECO:0007669"/>
    <property type="project" value="UniProtKB-KW"/>
</dbReference>
<keyword evidence="3" id="KW-0472">Membrane</keyword>
<dbReference type="GO" id="GO:0000272">
    <property type="term" value="P:polysaccharide catabolic process"/>
    <property type="evidence" value="ECO:0007669"/>
    <property type="project" value="UniProtKB-KW"/>
</dbReference>
<keyword evidence="8" id="KW-0624">Polysaccharide degradation</keyword>
<dbReference type="Pfam" id="PF04116">
    <property type="entry name" value="FA_hydroxylase"/>
    <property type="match status" value="1"/>
</dbReference>
<dbReference type="PANTHER" id="PTHR10587">
    <property type="entry name" value="GLYCOSYL TRANSFERASE-RELATED"/>
    <property type="match status" value="1"/>
</dbReference>
<evidence type="ECO:0000256" key="8">
    <source>
        <dbReference type="ARBA" id="ARBA00023326"/>
    </source>
</evidence>
<comment type="catalytic activity">
    <reaction evidence="10">
        <text>[(1-&gt;4)-N-acetyl-beta-D-glucosaminyl](n) + n H2O = chitosan + n acetate</text>
        <dbReference type="Rhea" id="RHEA:10464"/>
        <dbReference type="Rhea" id="RHEA-COMP:9593"/>
        <dbReference type="Rhea" id="RHEA-COMP:9597"/>
        <dbReference type="ChEBI" id="CHEBI:15377"/>
        <dbReference type="ChEBI" id="CHEBI:17029"/>
        <dbReference type="ChEBI" id="CHEBI:30089"/>
        <dbReference type="ChEBI" id="CHEBI:57704"/>
        <dbReference type="EC" id="3.5.1.41"/>
    </reaction>
    <physiologicalReaction direction="left-to-right" evidence="10">
        <dbReference type="Rhea" id="RHEA:10465"/>
    </physiologicalReaction>
</comment>
<dbReference type="Proteomes" id="UP001214415">
    <property type="component" value="Chromosome 5"/>
</dbReference>
<dbReference type="EMBL" id="CP119904">
    <property type="protein sequence ID" value="WFD24229.1"/>
    <property type="molecule type" value="Genomic_DNA"/>
</dbReference>
<sequence>MTYGYLDASSERDTVPESATTKLFFEILTGSVIRPLLVFLLSYDRDVPPQFSLWTPLQLGVFTIIADFLYYWVHRSTHETEWLWSFHKKHHTTKHPNPFLLAYADEIQEVFDALASPIFAYVVYPLPFDTLYLCEIQKSGIMPKNVKVKKGVEQHMCISQQQTDSYDTEKDPDCWWSARGCKKPKAQNDFLESQKLKATMFYIGANVIDLPLQAQRALADGHDVCVHTWSHHYMTTLSDEQVFAELYYTMRIIKDVIGVTTQCWRPPFGDVDDRVRAIAAGLGLCTIIWSDDTDDWNVQPGGSEPKSKIQANYQKIINKGYKDGSAIVLTHEIRADTMKLF</sequence>
<evidence type="ECO:0000256" key="3">
    <source>
        <dbReference type="ARBA" id="ARBA00022622"/>
    </source>
</evidence>
<keyword evidence="3" id="KW-0336">GPI-anchor</keyword>
<dbReference type="SUPFAM" id="SSF88713">
    <property type="entry name" value="Glycoside hydrolase/deacetylase"/>
    <property type="match status" value="1"/>
</dbReference>
<dbReference type="GO" id="GO:0005506">
    <property type="term" value="F:iron ion binding"/>
    <property type="evidence" value="ECO:0007669"/>
    <property type="project" value="InterPro"/>
</dbReference>
<feature type="domain" description="NodB homology" evidence="11">
    <location>
        <begin position="163"/>
        <end position="341"/>
    </location>
</feature>
<dbReference type="GO" id="GO:0008610">
    <property type="term" value="P:lipid biosynthetic process"/>
    <property type="evidence" value="ECO:0007669"/>
    <property type="project" value="InterPro"/>
</dbReference>
<dbReference type="AlphaFoldDB" id="A0AAF0EF49"/>
<evidence type="ECO:0000256" key="10">
    <source>
        <dbReference type="ARBA" id="ARBA00048494"/>
    </source>
</evidence>
<dbReference type="GO" id="GO:0004099">
    <property type="term" value="F:chitin deacetylase activity"/>
    <property type="evidence" value="ECO:0007669"/>
    <property type="project" value="UniProtKB-EC"/>
</dbReference>
<evidence type="ECO:0000256" key="2">
    <source>
        <dbReference type="ARBA" id="ARBA00004609"/>
    </source>
</evidence>
<evidence type="ECO:0000256" key="5">
    <source>
        <dbReference type="ARBA" id="ARBA00023277"/>
    </source>
</evidence>
<dbReference type="Pfam" id="PF01522">
    <property type="entry name" value="Polysacc_deac_1"/>
    <property type="match status" value="1"/>
</dbReference>
<organism evidence="12 13">
    <name type="scientific">Malassezia equina</name>
    <dbReference type="NCBI Taxonomy" id="1381935"/>
    <lineage>
        <taxon>Eukaryota</taxon>
        <taxon>Fungi</taxon>
        <taxon>Dikarya</taxon>
        <taxon>Basidiomycota</taxon>
        <taxon>Ustilaginomycotina</taxon>
        <taxon>Malasseziomycetes</taxon>
        <taxon>Malasseziales</taxon>
        <taxon>Malasseziaceae</taxon>
        <taxon>Malassezia</taxon>
    </lineage>
</organism>
<dbReference type="GO" id="GO:0009272">
    <property type="term" value="P:fungal-type cell wall biogenesis"/>
    <property type="evidence" value="ECO:0007669"/>
    <property type="project" value="UniProtKB-ARBA"/>
</dbReference>